<name>F7J081_CLOPF</name>
<dbReference type="RefSeq" id="WP_013942281.1">
    <property type="nucleotide sequence ID" value="NC_015712.1"/>
</dbReference>
<reference evidence="1" key="1">
    <citation type="journal article" date="2011" name="PLoS ONE">
        <title>Identification of novel Clostridium perfringens type E strains that carry an iota toxin plasmid with a functional enterotoxin gene.</title>
        <authorList>
            <person name="Miyamoto K."/>
            <person name="Yumine N."/>
            <person name="Mimura K."/>
            <person name="Nagahama M."/>
            <person name="Li J."/>
            <person name="McClane B.A."/>
            <person name="Akimoto S."/>
        </authorList>
    </citation>
    <scope>NUCLEOTIDE SEQUENCE</scope>
    <source>
        <strain evidence="1">PB-1</strain>
        <plasmid evidence="1">pCPPB-1</plasmid>
    </source>
</reference>
<keyword evidence="1" id="KW-0614">Plasmid</keyword>
<protein>
    <submittedName>
        <fullName evidence="1">Uncharacterized protein</fullName>
    </submittedName>
</protein>
<geneLocation type="plasmid" evidence="1">
    <name>pCPPB-1</name>
</geneLocation>
<dbReference type="EMBL" id="AB604032">
    <property type="protein sequence ID" value="BAK40922.1"/>
    <property type="molecule type" value="Genomic_DNA"/>
</dbReference>
<accession>F7J081</accession>
<dbReference type="AlphaFoldDB" id="F7J081"/>
<organism evidence="1">
    <name type="scientific">Clostridium perfringens</name>
    <dbReference type="NCBI Taxonomy" id="1502"/>
    <lineage>
        <taxon>Bacteria</taxon>
        <taxon>Bacillati</taxon>
        <taxon>Bacillota</taxon>
        <taxon>Clostridia</taxon>
        <taxon>Eubacteriales</taxon>
        <taxon>Clostridiaceae</taxon>
        <taxon>Clostridium</taxon>
    </lineage>
</organism>
<evidence type="ECO:0000313" key="1">
    <source>
        <dbReference type="EMBL" id="BAK40922.1"/>
    </source>
</evidence>
<proteinExistence type="predicted"/>
<sequence>MKLKKSKEKYFKEAIEDYKNKYNKSVDDYKKFKLIRDKIKEELNRIYFILIFSYF</sequence>